<dbReference type="EMBL" id="JAUJYO010000016">
    <property type="protein sequence ID" value="KAK1294654.1"/>
    <property type="molecule type" value="Genomic_DNA"/>
</dbReference>
<keyword evidence="3" id="KW-1185">Reference proteome</keyword>
<proteinExistence type="predicted"/>
<reference evidence="2" key="2">
    <citation type="submission" date="2023-06" db="EMBL/GenBank/DDBJ databases">
        <authorList>
            <person name="Ma L."/>
            <person name="Liu K.-W."/>
            <person name="Li Z."/>
            <person name="Hsiao Y.-Y."/>
            <person name="Qi Y."/>
            <person name="Fu T."/>
            <person name="Tang G."/>
            <person name="Zhang D."/>
            <person name="Sun W.-H."/>
            <person name="Liu D.-K."/>
            <person name="Li Y."/>
            <person name="Chen G.-Z."/>
            <person name="Liu X.-D."/>
            <person name="Liao X.-Y."/>
            <person name="Jiang Y.-T."/>
            <person name="Yu X."/>
            <person name="Hao Y."/>
            <person name="Huang J."/>
            <person name="Zhao X.-W."/>
            <person name="Ke S."/>
            <person name="Chen Y.-Y."/>
            <person name="Wu W.-L."/>
            <person name="Hsu J.-L."/>
            <person name="Lin Y.-F."/>
            <person name="Huang M.-D."/>
            <person name="Li C.-Y."/>
            <person name="Huang L."/>
            <person name="Wang Z.-W."/>
            <person name="Zhao X."/>
            <person name="Zhong W.-Y."/>
            <person name="Peng D.-H."/>
            <person name="Ahmad S."/>
            <person name="Lan S."/>
            <person name="Zhang J.-S."/>
            <person name="Tsai W.-C."/>
            <person name="Van De Peer Y."/>
            <person name="Liu Z.-J."/>
        </authorList>
    </citation>
    <scope>NUCLEOTIDE SEQUENCE</scope>
    <source>
        <strain evidence="2">CP</strain>
        <tissue evidence="2">Leaves</tissue>
    </source>
</reference>
<reference evidence="2" key="1">
    <citation type="journal article" date="2023" name="Nat. Commun.">
        <title>Diploid and tetraploid genomes of Acorus and the evolution of monocots.</title>
        <authorList>
            <person name="Ma L."/>
            <person name="Liu K.W."/>
            <person name="Li Z."/>
            <person name="Hsiao Y.Y."/>
            <person name="Qi Y."/>
            <person name="Fu T."/>
            <person name="Tang G.D."/>
            <person name="Zhang D."/>
            <person name="Sun W.H."/>
            <person name="Liu D.K."/>
            <person name="Li Y."/>
            <person name="Chen G.Z."/>
            <person name="Liu X.D."/>
            <person name="Liao X.Y."/>
            <person name="Jiang Y.T."/>
            <person name="Yu X."/>
            <person name="Hao Y."/>
            <person name="Huang J."/>
            <person name="Zhao X.W."/>
            <person name="Ke S."/>
            <person name="Chen Y.Y."/>
            <person name="Wu W.L."/>
            <person name="Hsu J.L."/>
            <person name="Lin Y.F."/>
            <person name="Huang M.D."/>
            <person name="Li C.Y."/>
            <person name="Huang L."/>
            <person name="Wang Z.W."/>
            <person name="Zhao X."/>
            <person name="Zhong W.Y."/>
            <person name="Peng D.H."/>
            <person name="Ahmad S."/>
            <person name="Lan S."/>
            <person name="Zhang J.S."/>
            <person name="Tsai W.C."/>
            <person name="Van de Peer Y."/>
            <person name="Liu Z.J."/>
        </authorList>
    </citation>
    <scope>NUCLEOTIDE SEQUENCE</scope>
    <source>
        <strain evidence="2">CP</strain>
    </source>
</reference>
<dbReference type="Proteomes" id="UP001180020">
    <property type="component" value="Unassembled WGS sequence"/>
</dbReference>
<gene>
    <name evidence="2" type="ORF">QJS10_CPA16g01782</name>
</gene>
<evidence type="ECO:0000313" key="2">
    <source>
        <dbReference type="EMBL" id="KAK1294654.1"/>
    </source>
</evidence>
<sequence length="93" mass="10932">MHHSVVVKRVRLKGKKKMGRNTKNEKKSLCSMFKFFKSSEKPCHKVYDDAEEGRARRMWTSDEDRPGRVADPNINYKASAFIERFHAQTKETN</sequence>
<protein>
    <submittedName>
        <fullName evidence="2">Uncharacterized protein</fullName>
    </submittedName>
</protein>
<dbReference type="AlphaFoldDB" id="A0AAV9D1G6"/>
<accession>A0AAV9D1G6</accession>
<dbReference type="PANTHER" id="PTHR33511">
    <property type="entry name" value="OS06G0632400 PROTEIN"/>
    <property type="match status" value="1"/>
</dbReference>
<comment type="caution">
    <text evidence="2">The sequence shown here is derived from an EMBL/GenBank/DDBJ whole genome shotgun (WGS) entry which is preliminary data.</text>
</comment>
<evidence type="ECO:0000256" key="1">
    <source>
        <dbReference type="SAM" id="MobiDB-lite"/>
    </source>
</evidence>
<name>A0AAV9D1G6_ACOCL</name>
<evidence type="ECO:0000313" key="3">
    <source>
        <dbReference type="Proteomes" id="UP001180020"/>
    </source>
</evidence>
<organism evidence="2 3">
    <name type="scientific">Acorus calamus</name>
    <name type="common">Sweet flag</name>
    <dbReference type="NCBI Taxonomy" id="4465"/>
    <lineage>
        <taxon>Eukaryota</taxon>
        <taxon>Viridiplantae</taxon>
        <taxon>Streptophyta</taxon>
        <taxon>Embryophyta</taxon>
        <taxon>Tracheophyta</taxon>
        <taxon>Spermatophyta</taxon>
        <taxon>Magnoliopsida</taxon>
        <taxon>Liliopsida</taxon>
        <taxon>Acoraceae</taxon>
        <taxon>Acorus</taxon>
    </lineage>
</organism>
<feature type="region of interest" description="Disordered" evidence="1">
    <location>
        <begin position="1"/>
        <end position="24"/>
    </location>
</feature>
<feature type="compositionally biased region" description="Basic residues" evidence="1">
    <location>
        <begin position="1"/>
        <end position="20"/>
    </location>
</feature>